<accession>A0A2X1NA57</accession>
<dbReference type="EMBL" id="UASD01000010">
    <property type="protein sequence ID" value="SPX19798.1"/>
    <property type="molecule type" value="Genomic_DNA"/>
</dbReference>
<evidence type="ECO:0000313" key="1">
    <source>
        <dbReference type="EMBL" id="SPX19798.1"/>
    </source>
</evidence>
<protein>
    <submittedName>
        <fullName evidence="1">Protein yecM</fullName>
    </submittedName>
</protein>
<dbReference type="AlphaFoldDB" id="A0A2X1NA57"/>
<sequence length="53" mass="6197">MANWQSIDELQDIASDLPRFIHALDELSRRLGLKYHSADCRSHFFALPSKRHC</sequence>
<organism evidence="1 2">
    <name type="scientific">Escherichia coli</name>
    <dbReference type="NCBI Taxonomy" id="562"/>
    <lineage>
        <taxon>Bacteria</taxon>
        <taxon>Pseudomonadati</taxon>
        <taxon>Pseudomonadota</taxon>
        <taxon>Gammaproteobacteria</taxon>
        <taxon>Enterobacterales</taxon>
        <taxon>Enterobacteriaceae</taxon>
        <taxon>Escherichia</taxon>
    </lineage>
</organism>
<reference evidence="1 2" key="1">
    <citation type="submission" date="2018-06" db="EMBL/GenBank/DDBJ databases">
        <authorList>
            <consortium name="Pathogen Informatics"/>
            <person name="Doyle S."/>
        </authorList>
    </citation>
    <scope>NUCLEOTIDE SEQUENCE [LARGE SCALE GENOMIC DNA]</scope>
    <source>
        <strain evidence="1 2">NCTC9073</strain>
    </source>
</reference>
<name>A0A2X1NA57_ECOLX</name>
<gene>
    <name evidence="1" type="primary">yecM_2</name>
    <name evidence="1" type="ORF">NCTC9073_05941</name>
</gene>
<proteinExistence type="predicted"/>
<evidence type="ECO:0000313" key="2">
    <source>
        <dbReference type="Proteomes" id="UP000250780"/>
    </source>
</evidence>
<dbReference type="Proteomes" id="UP000250780">
    <property type="component" value="Unassembled WGS sequence"/>
</dbReference>